<dbReference type="Pfam" id="PF18040">
    <property type="entry name" value="BPA_C"/>
    <property type="match status" value="1"/>
</dbReference>
<sequence>MLRIAQTSILCLLVSCSALLAEDQATVEISLLTRQQLGDSTEFDRSRYINVHSSYTAAALTPDNLEQLQELRVGFGRSFDGPFSRHANGTAYPDTATIRAQASQVIAAAEADPLYPYHTTRRILTDNVGTAFNMQDDPKEMARYAADILEYHYTDATRPDFYSPISIPFVAAGKFGEDQVAVRQRMIELIAAIGNEVDERGLSTQVIGYTSAWPVMHFWDFKHWRERMQLFMDSAGDQVDAICFLMMDASHWQERDQRRSGSRVEALMDLVESYGAIKWGQPKPFAISEYGDVAHGWPHGDRYTPARASAELNAHNHFLFSLIGRGDRVAIAVPFITTKSPWYYQAPRNEWQPFCADLWRPDPESIIDGKPTRFLETEKMEFYRLWRDVQGQRAVIRSNEPDIASLAFTDNNEAFICLNNFEDEAQAVTLEFNDPLPIVEAIELKRMYVPKQEAVVYLKQQVQELPKSLTLAAQETVILRLRFSSELKPLSEIQTKTYYSKDFLQSISANKALSFRISSPEITPSSSGRLRISFAREHALSKQPQLQVNGQSVDFPSDWLGDDQANKKGGFFGAISVSLPAGLLQHENQITLTFPDSGGRVSTVVLEADLPKQN</sequence>
<reference evidence="4 5" key="1">
    <citation type="journal article" date="2010" name="Stand. Genomic Sci.">
        <title>Complete genome sequence of Coraliomargarita akajimensis type strain (04OKA010-24).</title>
        <authorList>
            <person name="Mavromatis K."/>
            <person name="Abt B."/>
            <person name="Brambilla E."/>
            <person name="Lapidus A."/>
            <person name="Copeland A."/>
            <person name="Deshpande S."/>
            <person name="Nolan M."/>
            <person name="Lucas S."/>
            <person name="Tice H."/>
            <person name="Cheng J.F."/>
            <person name="Han C."/>
            <person name="Detter J.C."/>
            <person name="Woyke T."/>
            <person name="Goodwin L."/>
            <person name="Pitluck S."/>
            <person name="Held B."/>
            <person name="Brettin T."/>
            <person name="Tapia R."/>
            <person name="Ivanova N."/>
            <person name="Mikhailova N."/>
            <person name="Pati A."/>
            <person name="Liolios K."/>
            <person name="Chen A."/>
            <person name="Palaniappan K."/>
            <person name="Land M."/>
            <person name="Hauser L."/>
            <person name="Chang Y.J."/>
            <person name="Jeffries C.D."/>
            <person name="Rohde M."/>
            <person name="Goker M."/>
            <person name="Bristow J."/>
            <person name="Eisen J.A."/>
            <person name="Markowitz V."/>
            <person name="Hugenholtz P."/>
            <person name="Klenk H.P."/>
            <person name="Kyrpides N.C."/>
        </authorList>
    </citation>
    <scope>NUCLEOTIDE SEQUENCE [LARGE SCALE GENOMIC DNA]</scope>
    <source>
        <strain evidence="5">DSM 45221 / IAM 15411 / JCM 23193 / KCTC 12865</strain>
    </source>
</reference>
<dbReference type="InterPro" id="IPR041224">
    <property type="entry name" value="BPA_C"/>
</dbReference>
<feature type="signal peptide" evidence="1">
    <location>
        <begin position="1"/>
        <end position="20"/>
    </location>
</feature>
<dbReference type="Gene3D" id="3.20.20.80">
    <property type="entry name" value="Glycosidases"/>
    <property type="match status" value="1"/>
</dbReference>
<dbReference type="InterPro" id="IPR013780">
    <property type="entry name" value="Glyco_hydro_b"/>
</dbReference>
<dbReference type="PROSITE" id="PS51257">
    <property type="entry name" value="PROKAR_LIPOPROTEIN"/>
    <property type="match status" value="1"/>
</dbReference>
<dbReference type="EMBL" id="CP001998">
    <property type="protein sequence ID" value="ADE53087.1"/>
    <property type="molecule type" value="Genomic_DNA"/>
</dbReference>
<evidence type="ECO:0000313" key="4">
    <source>
        <dbReference type="EMBL" id="ADE53087.1"/>
    </source>
</evidence>
<gene>
    <name evidence="4" type="ordered locus">Caka_0058</name>
</gene>
<protein>
    <submittedName>
        <fullName evidence="4">Ig-like, group 2</fullName>
    </submittedName>
</protein>
<evidence type="ECO:0000259" key="3">
    <source>
        <dbReference type="Pfam" id="PF18206"/>
    </source>
</evidence>
<dbReference type="eggNOG" id="COG5492">
    <property type="taxonomic scope" value="Bacteria"/>
</dbReference>
<dbReference type="CAZy" id="GH86">
    <property type="family name" value="Glycoside Hydrolase Family 86"/>
</dbReference>
<keyword evidence="5" id="KW-1185">Reference proteome</keyword>
<dbReference type="HOGENOM" id="CLU_019012_1_0_0"/>
<dbReference type="CDD" id="cd21510">
    <property type="entry name" value="agarase_cat"/>
    <property type="match status" value="1"/>
</dbReference>
<feature type="domain" description="Porphyranase beta-sandwich" evidence="3">
    <location>
        <begin position="402"/>
        <end position="505"/>
    </location>
</feature>
<proteinExistence type="predicted"/>
<evidence type="ECO:0000256" key="1">
    <source>
        <dbReference type="SAM" id="SignalP"/>
    </source>
</evidence>
<organism evidence="4 5">
    <name type="scientific">Coraliomargarita akajimensis (strain DSM 45221 / IAM 15411 / JCM 23193 / KCTC 12865 / 04OKA010-24)</name>
    <dbReference type="NCBI Taxonomy" id="583355"/>
    <lineage>
        <taxon>Bacteria</taxon>
        <taxon>Pseudomonadati</taxon>
        <taxon>Verrucomicrobiota</taxon>
        <taxon>Opitutia</taxon>
        <taxon>Puniceicoccales</taxon>
        <taxon>Coraliomargaritaceae</taxon>
        <taxon>Coraliomargarita</taxon>
    </lineage>
</organism>
<dbReference type="Pfam" id="PF18206">
    <property type="entry name" value="Porphyrn_cat_1"/>
    <property type="match status" value="1"/>
</dbReference>
<dbReference type="OrthoDB" id="974840at2"/>
<dbReference type="KEGG" id="caa:Caka_0058"/>
<dbReference type="Proteomes" id="UP000000925">
    <property type="component" value="Chromosome"/>
</dbReference>
<name>D5EKY5_CORAD</name>
<feature type="chain" id="PRO_5003071542" evidence="1">
    <location>
        <begin position="21"/>
        <end position="614"/>
    </location>
</feature>
<keyword evidence="1" id="KW-0732">Signal</keyword>
<dbReference type="Gene3D" id="2.60.40.1180">
    <property type="entry name" value="Golgi alpha-mannosidase II"/>
    <property type="match status" value="1"/>
</dbReference>
<dbReference type="InterPro" id="IPR040527">
    <property type="entry name" value="Beta-sand_Porphyrn"/>
</dbReference>
<accession>D5EKY5</accession>
<feature type="domain" description="Beta-porphyranase A C-terminal" evidence="2">
    <location>
        <begin position="526"/>
        <end position="607"/>
    </location>
</feature>
<evidence type="ECO:0000313" key="5">
    <source>
        <dbReference type="Proteomes" id="UP000000925"/>
    </source>
</evidence>
<dbReference type="Gene3D" id="2.60.120.1200">
    <property type="match status" value="1"/>
</dbReference>
<dbReference type="AlphaFoldDB" id="D5EKY5"/>
<evidence type="ECO:0000259" key="2">
    <source>
        <dbReference type="Pfam" id="PF18040"/>
    </source>
</evidence>
<dbReference type="RefSeq" id="WP_013041813.1">
    <property type="nucleotide sequence ID" value="NC_014008.1"/>
</dbReference>